<organism evidence="2 3">
    <name type="scientific">Chaetoceros tenuissimus</name>
    <dbReference type="NCBI Taxonomy" id="426638"/>
    <lineage>
        <taxon>Eukaryota</taxon>
        <taxon>Sar</taxon>
        <taxon>Stramenopiles</taxon>
        <taxon>Ochrophyta</taxon>
        <taxon>Bacillariophyta</taxon>
        <taxon>Coscinodiscophyceae</taxon>
        <taxon>Chaetocerotophycidae</taxon>
        <taxon>Chaetocerotales</taxon>
        <taxon>Chaetocerotaceae</taxon>
        <taxon>Chaetoceros</taxon>
    </lineage>
</organism>
<dbReference type="EMBL" id="BLLK01000022">
    <property type="protein sequence ID" value="GFH46615.1"/>
    <property type="molecule type" value="Genomic_DNA"/>
</dbReference>
<reference evidence="2 3" key="1">
    <citation type="journal article" date="2021" name="Sci. Rep.">
        <title>The genome of the diatom Chaetoceros tenuissimus carries an ancient integrated fragment of an extant virus.</title>
        <authorList>
            <person name="Hongo Y."/>
            <person name="Kimura K."/>
            <person name="Takaki Y."/>
            <person name="Yoshida Y."/>
            <person name="Baba S."/>
            <person name="Kobayashi G."/>
            <person name="Nagasaki K."/>
            <person name="Hano T."/>
            <person name="Tomaru Y."/>
        </authorList>
    </citation>
    <scope>NUCLEOTIDE SEQUENCE [LARGE SCALE GENOMIC DNA]</scope>
    <source>
        <strain evidence="2 3">NIES-3715</strain>
    </source>
</reference>
<feature type="compositionally biased region" description="Polar residues" evidence="1">
    <location>
        <begin position="778"/>
        <end position="792"/>
    </location>
</feature>
<feature type="compositionally biased region" description="Basic and acidic residues" evidence="1">
    <location>
        <begin position="267"/>
        <end position="282"/>
    </location>
</feature>
<feature type="region of interest" description="Disordered" evidence="1">
    <location>
        <begin position="211"/>
        <end position="322"/>
    </location>
</feature>
<feature type="compositionally biased region" description="Basic and acidic residues" evidence="1">
    <location>
        <begin position="633"/>
        <end position="643"/>
    </location>
</feature>
<keyword evidence="3" id="KW-1185">Reference proteome</keyword>
<feature type="region of interest" description="Disordered" evidence="1">
    <location>
        <begin position="633"/>
        <end position="858"/>
    </location>
</feature>
<accession>A0AAD3CK61</accession>
<feature type="region of interest" description="Disordered" evidence="1">
    <location>
        <begin position="1120"/>
        <end position="1148"/>
    </location>
</feature>
<feature type="region of interest" description="Disordered" evidence="1">
    <location>
        <begin position="1"/>
        <end position="188"/>
    </location>
</feature>
<feature type="compositionally biased region" description="Polar residues" evidence="1">
    <location>
        <begin position="744"/>
        <end position="771"/>
    </location>
</feature>
<feature type="compositionally biased region" description="Basic and acidic residues" evidence="1">
    <location>
        <begin position="1"/>
        <end position="17"/>
    </location>
</feature>
<evidence type="ECO:0000313" key="3">
    <source>
        <dbReference type="Proteomes" id="UP001054902"/>
    </source>
</evidence>
<comment type="caution">
    <text evidence="2">The sequence shown here is derived from an EMBL/GenBank/DDBJ whole genome shotgun (WGS) entry which is preliminary data.</text>
</comment>
<dbReference type="AlphaFoldDB" id="A0AAD3CK61"/>
<evidence type="ECO:0000256" key="1">
    <source>
        <dbReference type="SAM" id="MobiDB-lite"/>
    </source>
</evidence>
<feature type="region of interest" description="Disordered" evidence="1">
    <location>
        <begin position="1064"/>
        <end position="1099"/>
    </location>
</feature>
<proteinExistence type="predicted"/>
<sequence length="1148" mass="130967">MSYRREIYSSPYRRKESYAPSVSSTNRYTSSFSGSKYTSYDSRQAQSSHAAYGTTESRYPSPSVSSLATRETNGMIDSAMNRPPTHEEIPPTYSSNRDYHTSPRRRMPTQYDPYDRKSYSRLDADRSNSTYHRPADNISSKGFVDQHRDSNVLPRYDGRSVYGDERSAYPSEDRRRYENERDEYRRHERREWREDPRFDRRRDERRYEGSAYYDRPRDPQYDDRSYGYGRNHYEDDSRAADHYRERDYKYSDMPARREYASVSDYPPRQREDERYGQRRYEADSPSAYSSKPQYPPSSNHPQTEPPSIHDDSSPKHALETSTQRWQNEDIITVLKEQKSPVIGISILAAASLILDPVKIVSGFKTAAKVINDMIEINTADAMYSKIMKPAIQRKSGFMQTHVAYSFVAVKNHMKLELAKEFSRQSVEKNVENDTPLEMKQFYARCGLLVATAMLKSAPTCIQLTLEATEVILNHGFNIAPDEDWLNTSQSVLYVVSDEVRDVILNSPDGTDKLASVATVALMSEGSKCLALERIRINERKLETMKIGGHNEKRPSLKDEEERNVIRRKGSLMDGVSKSDDDDNDEKMKYAKSGYHRSSYVPMQKSPSTVAKNKDMARMVNKILAESKDGDDRLTRRDKYVQRRKDLRKQIAASKSDDTTLSGGDHRNDGAKSKDIEVAKSEDIEVAKSEDIEVIKSEDTNETGIKSEDTNETGAKSEDTNETGTSMFQRIKSKLWKSSSDKNLGKTTKSTMRDTSMPPSSKPNTRIENEASSVRRKSNSGNRNGANTGNKSKIASLPPKSSRKEEEEPLREERSKTVKGKGKDSNHVRNVSKEVDVPRKEEQAIQKSKDKKKVRETSRPVVIKDESSVFDFNPPAAVRQESAVQRRKRLKNRELEKRREEITMRISRIQGRAHAERDMPSILGQVSQMEDGITQDQYPNTTSRQINRPNLVPNEQRQHPSLIETIVQTLGCAVSDLDGDFEEYISDDEEGFEFRPTPVRAYQESKTSPTKETVNNEQSVDDEWKKFCQSEMSHSNPVVPNPTSQEQTWENLGEEQINELPITHSFDMRSNPQPQTIQKLQDSQNTPKTTSAGSTLPYQIAPPLVNSASNVSAGGFAAAFEDASRTGSPPRRAKLATTSAKYQRSRREF</sequence>
<name>A0AAD3CK61_9STRA</name>
<feature type="compositionally biased region" description="Basic and acidic residues" evidence="1">
    <location>
        <begin position="663"/>
        <end position="718"/>
    </location>
</feature>
<evidence type="ECO:0000313" key="2">
    <source>
        <dbReference type="EMBL" id="GFH46615.1"/>
    </source>
</evidence>
<feature type="compositionally biased region" description="Polar residues" evidence="1">
    <location>
        <begin position="1067"/>
        <end position="1096"/>
    </location>
</feature>
<feature type="region of interest" description="Disordered" evidence="1">
    <location>
        <begin position="592"/>
        <end position="611"/>
    </location>
</feature>
<feature type="compositionally biased region" description="Basic and acidic residues" evidence="1">
    <location>
        <begin position="211"/>
        <end position="259"/>
    </location>
</feature>
<feature type="region of interest" description="Disordered" evidence="1">
    <location>
        <begin position="549"/>
        <end position="586"/>
    </location>
</feature>
<feature type="compositionally biased region" description="Basic and acidic residues" evidence="1">
    <location>
        <begin position="113"/>
        <end position="126"/>
    </location>
</feature>
<feature type="compositionally biased region" description="Basic and acidic residues" evidence="1">
    <location>
        <begin position="144"/>
        <end position="188"/>
    </location>
</feature>
<dbReference type="Proteomes" id="UP001054902">
    <property type="component" value="Unassembled WGS sequence"/>
</dbReference>
<protein>
    <submittedName>
        <fullName evidence="2">Uncharacterized protein</fullName>
    </submittedName>
</protein>
<feature type="compositionally biased region" description="Polar residues" evidence="1">
    <location>
        <begin position="286"/>
        <end position="302"/>
    </location>
</feature>
<feature type="compositionally biased region" description="Polar residues" evidence="1">
    <location>
        <begin position="20"/>
        <end position="72"/>
    </location>
</feature>
<feature type="compositionally biased region" description="Basic and acidic residues" evidence="1">
    <location>
        <begin position="549"/>
        <end position="564"/>
    </location>
</feature>
<feature type="compositionally biased region" description="Basic and acidic residues" evidence="1">
    <location>
        <begin position="801"/>
        <end position="858"/>
    </location>
</feature>
<gene>
    <name evidence="2" type="ORF">CTEN210_03090</name>
</gene>
<feature type="compositionally biased region" description="Basic and acidic residues" evidence="1">
    <location>
        <begin position="307"/>
        <end position="318"/>
    </location>
</feature>